<dbReference type="InterPro" id="IPR002822">
    <property type="entry name" value="Ni_insertion"/>
</dbReference>
<dbReference type="GO" id="GO:0016829">
    <property type="term" value="F:lyase activity"/>
    <property type="evidence" value="ECO:0007669"/>
    <property type="project" value="UniProtKB-KW"/>
</dbReference>
<feature type="compositionally biased region" description="Basic and acidic residues" evidence="4">
    <location>
        <begin position="73"/>
        <end position="132"/>
    </location>
</feature>
<evidence type="ECO:0000313" key="5">
    <source>
        <dbReference type="EMBL" id="CUN22129.1"/>
    </source>
</evidence>
<keyword evidence="1" id="KW-0533">Nickel</keyword>
<dbReference type="RefSeq" id="WP_055290772.1">
    <property type="nucleotide sequence ID" value="NZ_CP173382.1"/>
</dbReference>
<organism evidence="5 6">
    <name type="scientific">Eubacterium ramulus</name>
    <dbReference type="NCBI Taxonomy" id="39490"/>
    <lineage>
        <taxon>Bacteria</taxon>
        <taxon>Bacillati</taxon>
        <taxon>Bacillota</taxon>
        <taxon>Clostridia</taxon>
        <taxon>Eubacteriales</taxon>
        <taxon>Eubacteriaceae</taxon>
        <taxon>Eubacterium</taxon>
    </lineage>
</organism>
<keyword evidence="3" id="KW-0175">Coiled coil</keyword>
<accession>A0A173V471</accession>
<feature type="region of interest" description="Disordered" evidence="4">
    <location>
        <begin position="72"/>
        <end position="142"/>
    </location>
</feature>
<sequence length="309" mass="34497">MKKILYLECKTGAAGDMLMGALYSLLTEEQKVLFLEKLNAISEEVCVIPQEICKQGIGGIHMKVEINGTEEGTEAHHHHEHNHHEEEHGHTHDHEHHHEHEHEYAEEHVHTHEEMHIHSHEEGHTHDHDHAHSHAHGHHSHTSVAAILEQISKLDMSDTVKKDAEEIYREIAAAENKVHQTDMEQIHFHEVGSVDALIDVVGSCLALELLGVDEVQASPVCVGNGTVRCAHGILPVPAPATAEIIKGMPVYCSSFDGELLTPTGAAILKYFVETYTKEMHMEIEEIGYGFGTKDFAQLSCVRAFLGYQK</sequence>
<dbReference type="OrthoDB" id="9765625at2"/>
<dbReference type="GeneID" id="97392295"/>
<dbReference type="Proteomes" id="UP000095492">
    <property type="component" value="Unassembled WGS sequence"/>
</dbReference>
<proteinExistence type="predicted"/>
<protein>
    <submittedName>
        <fullName evidence="5">Protein of uncharacterized function DUF111</fullName>
    </submittedName>
</protein>
<evidence type="ECO:0000313" key="6">
    <source>
        <dbReference type="Proteomes" id="UP000095492"/>
    </source>
</evidence>
<evidence type="ECO:0000256" key="1">
    <source>
        <dbReference type="ARBA" id="ARBA00022596"/>
    </source>
</evidence>
<reference evidence="5 6" key="1">
    <citation type="submission" date="2015-09" db="EMBL/GenBank/DDBJ databases">
        <authorList>
            <consortium name="Pathogen Informatics"/>
        </authorList>
    </citation>
    <scope>NUCLEOTIDE SEQUENCE [LARGE SCALE GENOMIC DNA]</scope>
    <source>
        <strain evidence="5 6">2789STDY5608891</strain>
    </source>
</reference>
<feature type="coiled-coil region" evidence="3">
    <location>
        <begin position="157"/>
        <end position="184"/>
    </location>
</feature>
<evidence type="ECO:0000256" key="4">
    <source>
        <dbReference type="SAM" id="MobiDB-lite"/>
    </source>
</evidence>
<gene>
    <name evidence="5" type="ORF">ERS852448_02523</name>
</gene>
<name>A0A173V471_EUBRA</name>
<evidence type="ECO:0000256" key="3">
    <source>
        <dbReference type="SAM" id="Coils"/>
    </source>
</evidence>
<dbReference type="PANTHER" id="PTHR36566:SF1">
    <property type="entry name" value="PYRIDINIUM-3,5-BISTHIOCARBOXYLIC ACID MONONUCLEOTIDE NICKEL INSERTION PROTEIN"/>
    <property type="match status" value="1"/>
</dbReference>
<dbReference type="AlphaFoldDB" id="A0A173V471"/>
<dbReference type="PANTHER" id="PTHR36566">
    <property type="entry name" value="NICKEL INSERTION PROTEIN-RELATED"/>
    <property type="match status" value="1"/>
</dbReference>
<evidence type="ECO:0000256" key="2">
    <source>
        <dbReference type="ARBA" id="ARBA00023239"/>
    </source>
</evidence>
<keyword evidence="2" id="KW-0456">Lyase</keyword>
<dbReference type="EMBL" id="CYYA01000021">
    <property type="protein sequence ID" value="CUN22129.1"/>
    <property type="molecule type" value="Genomic_DNA"/>
</dbReference>
<dbReference type="STRING" id="39490.ERS852448_02523"/>
<dbReference type="Pfam" id="PF01969">
    <property type="entry name" value="Ni_insertion"/>
    <property type="match status" value="1"/>
</dbReference>